<evidence type="ECO:0000256" key="1">
    <source>
        <dbReference type="SAM" id="MobiDB-lite"/>
    </source>
</evidence>
<keyword evidence="4" id="KW-1185">Reference proteome</keyword>
<feature type="compositionally biased region" description="Basic and acidic residues" evidence="1">
    <location>
        <begin position="235"/>
        <end position="254"/>
    </location>
</feature>
<dbReference type="Proteomes" id="UP000588158">
    <property type="component" value="Unassembled WGS sequence"/>
</dbReference>
<evidence type="ECO:0000313" key="4">
    <source>
        <dbReference type="Proteomes" id="UP000588158"/>
    </source>
</evidence>
<evidence type="ECO:0000313" key="3">
    <source>
        <dbReference type="EMBL" id="MBB5830964.1"/>
    </source>
</evidence>
<gene>
    <name evidence="3" type="ORF">HNR70_000777</name>
</gene>
<dbReference type="RefSeq" id="WP_184324502.1">
    <property type="nucleotide sequence ID" value="NZ_JACHLZ010000001.1"/>
</dbReference>
<sequence length="297" mass="33713">MIEFLTGVLADPTFRGFVAGLVPGLLVALATFLRERYLDRVRAEREDERAQRQRDYEAAIAEKERTVARHQAFEAPLIRLLPLFSRWHSDEWTHIQLKVRRDPNLLPLENPKYVPKEEQFRRGRQHRADAEEIETMLGELRILSPSLKVSGVVRDLAYKWGEHRRARRRAMMEVRRRQKEAPDGGKDLQFPDPSEEPLRTLQGLNDLVERLVEVQAEGAIVGYRERLRELKRDERARTGAEDVGGDRNKPRAGVDLDAGAASAGRLGQESDGVEPAPAHGPLDPSVDVRGEDSEGGR</sequence>
<feature type="compositionally biased region" description="Basic and acidic residues" evidence="1">
    <location>
        <begin position="171"/>
        <end position="186"/>
    </location>
</feature>
<keyword evidence="2" id="KW-0812">Transmembrane</keyword>
<reference evidence="3 4" key="1">
    <citation type="submission" date="2020-08" db="EMBL/GenBank/DDBJ databases">
        <title>Sequencing the genomes of 1000 actinobacteria strains.</title>
        <authorList>
            <person name="Klenk H.-P."/>
        </authorList>
    </citation>
    <scope>NUCLEOTIDE SEQUENCE [LARGE SCALE GENOMIC DNA]</scope>
    <source>
        <strain evidence="3 4">DSM 28796</strain>
    </source>
</reference>
<feature type="transmembrane region" description="Helical" evidence="2">
    <location>
        <begin position="14"/>
        <end position="33"/>
    </location>
</feature>
<feature type="region of interest" description="Disordered" evidence="1">
    <location>
        <begin position="171"/>
        <end position="198"/>
    </location>
</feature>
<dbReference type="EMBL" id="JACHLZ010000001">
    <property type="protein sequence ID" value="MBB5830964.1"/>
    <property type="molecule type" value="Genomic_DNA"/>
</dbReference>
<protein>
    <submittedName>
        <fullName evidence="3">Uncharacterized protein</fullName>
    </submittedName>
</protein>
<feature type="region of interest" description="Disordered" evidence="1">
    <location>
        <begin position="235"/>
        <end position="297"/>
    </location>
</feature>
<feature type="compositionally biased region" description="Basic and acidic residues" evidence="1">
    <location>
        <begin position="286"/>
        <end position="297"/>
    </location>
</feature>
<keyword evidence="2" id="KW-1133">Transmembrane helix</keyword>
<accession>A0A841ACS1</accession>
<comment type="caution">
    <text evidence="3">The sequence shown here is derived from an EMBL/GenBank/DDBJ whole genome shotgun (WGS) entry which is preliminary data.</text>
</comment>
<proteinExistence type="predicted"/>
<keyword evidence="2" id="KW-0472">Membrane</keyword>
<dbReference type="AlphaFoldDB" id="A0A841ACS1"/>
<name>A0A841ACS1_9MICO</name>
<evidence type="ECO:0000256" key="2">
    <source>
        <dbReference type="SAM" id="Phobius"/>
    </source>
</evidence>
<organism evidence="3 4">
    <name type="scientific">Brachybacterium aquaticum</name>
    <dbReference type="NCBI Taxonomy" id="1432564"/>
    <lineage>
        <taxon>Bacteria</taxon>
        <taxon>Bacillati</taxon>
        <taxon>Actinomycetota</taxon>
        <taxon>Actinomycetes</taxon>
        <taxon>Micrococcales</taxon>
        <taxon>Dermabacteraceae</taxon>
        <taxon>Brachybacterium</taxon>
    </lineage>
</organism>